<dbReference type="AlphaFoldDB" id="T2T3P5"/>
<evidence type="ECO:0000313" key="3">
    <source>
        <dbReference type="Proteomes" id="UP000015834"/>
    </source>
</evidence>
<accession>T2T3P5</accession>
<evidence type="ECO:0000256" key="1">
    <source>
        <dbReference type="SAM" id="MobiDB-lite"/>
    </source>
</evidence>
<feature type="compositionally biased region" description="Basic and acidic residues" evidence="1">
    <location>
        <begin position="1"/>
        <end position="11"/>
    </location>
</feature>
<gene>
    <name evidence="2" type="ORF">L933_03570</name>
</gene>
<comment type="caution">
    <text evidence="2">The sequence shown here is derived from an EMBL/GenBank/DDBJ whole genome shotgun (WGS) entry which is preliminary data.</text>
</comment>
<sequence>MHLTPQKERLQKKGSKKGFKKRKASKETP</sequence>
<protein>
    <submittedName>
        <fullName evidence="2">Uncharacterized protein</fullName>
    </submittedName>
</protein>
<organism evidence="2 3">
    <name type="scientific">Helicobacter pylori PZ5056</name>
    <dbReference type="NCBI Taxonomy" id="1337393"/>
    <lineage>
        <taxon>Bacteria</taxon>
        <taxon>Pseudomonadati</taxon>
        <taxon>Campylobacterota</taxon>
        <taxon>Epsilonproteobacteria</taxon>
        <taxon>Campylobacterales</taxon>
        <taxon>Helicobacteraceae</taxon>
        <taxon>Helicobacter</taxon>
    </lineage>
</organism>
<feature type="region of interest" description="Disordered" evidence="1">
    <location>
        <begin position="1"/>
        <end position="29"/>
    </location>
</feature>
<feature type="compositionally biased region" description="Basic residues" evidence="1">
    <location>
        <begin position="12"/>
        <end position="29"/>
    </location>
</feature>
<dbReference type="EMBL" id="ASYU01000073">
    <property type="protein sequence ID" value="EQD99180.1"/>
    <property type="molecule type" value="Genomic_DNA"/>
</dbReference>
<dbReference type="Proteomes" id="UP000015834">
    <property type="component" value="Unassembled WGS sequence"/>
</dbReference>
<evidence type="ECO:0000313" key="2">
    <source>
        <dbReference type="EMBL" id="EQD99180.1"/>
    </source>
</evidence>
<reference evidence="2 3" key="1">
    <citation type="journal article" date="2013" name="Genome Announc.">
        <title>Draft Genome Sequences of Helicobacter pylori Strains Isolated from Regions of Low and High Gastric Cancer Risk in Colombia.</title>
        <authorList>
            <person name="Sheh A."/>
            <person name="Piazuelo M.B."/>
            <person name="Wilson K.T."/>
            <person name="Correa P."/>
            <person name="Fox J.G."/>
        </authorList>
    </citation>
    <scope>NUCLEOTIDE SEQUENCE [LARGE SCALE GENOMIC DNA]</scope>
    <source>
        <strain evidence="2 3">PZ5056</strain>
    </source>
</reference>
<proteinExistence type="predicted"/>
<name>T2T3P5_HELPX</name>